<dbReference type="EMBL" id="HBGJ01013378">
    <property type="protein sequence ID" value="CAD9250100.1"/>
    <property type="molecule type" value="Transcribed_RNA"/>
</dbReference>
<feature type="domain" description="PPIase FKBP-type" evidence="7">
    <location>
        <begin position="102"/>
        <end position="172"/>
    </location>
</feature>
<feature type="chain" id="PRO_5035585586" description="peptidylprolyl isomerase" evidence="6">
    <location>
        <begin position="23"/>
        <end position="215"/>
    </location>
</feature>
<dbReference type="GO" id="GO:0003755">
    <property type="term" value="F:peptidyl-prolyl cis-trans isomerase activity"/>
    <property type="evidence" value="ECO:0007669"/>
    <property type="project" value="UniProtKB-KW"/>
</dbReference>
<dbReference type="InterPro" id="IPR046357">
    <property type="entry name" value="PPIase_dom_sf"/>
</dbReference>
<dbReference type="EC" id="5.2.1.8" evidence="2 5"/>
<dbReference type="AlphaFoldDB" id="A0A6U4EQX5"/>
<dbReference type="EMBL" id="HBGJ01013377">
    <property type="protein sequence ID" value="CAD9250099.1"/>
    <property type="molecule type" value="Transcribed_RNA"/>
</dbReference>
<evidence type="ECO:0000256" key="2">
    <source>
        <dbReference type="ARBA" id="ARBA00013194"/>
    </source>
</evidence>
<proteinExistence type="predicted"/>
<sequence length="215" mass="22521">MRFLLAALLALPAAAMVQRGASNPKPKAMLPRRDFAAGLGLSLLGLGLGLDPKSAQAASIETQEFRGMQSMDVPEVGAFRKVNPGLAVADVKVGDGSEVKVGDVVTAQWVLRRANGYFIDASVGAPVQSAGRADPLIFKVGSDKAIAGFNEGLVGMKVGGVRRLLVGPSQGYVDGVGDGKPGPMPAGFGPRRQIEVRRTTETFFFEVQVTKSRQG</sequence>
<feature type="signal peptide" evidence="6">
    <location>
        <begin position="1"/>
        <end position="22"/>
    </location>
</feature>
<dbReference type="PROSITE" id="PS50059">
    <property type="entry name" value="FKBP_PPIASE"/>
    <property type="match status" value="1"/>
</dbReference>
<evidence type="ECO:0000256" key="1">
    <source>
        <dbReference type="ARBA" id="ARBA00000971"/>
    </source>
</evidence>
<dbReference type="PANTHER" id="PTHR43811">
    <property type="entry name" value="FKBP-TYPE PEPTIDYL-PROLYL CIS-TRANS ISOMERASE FKPA"/>
    <property type="match status" value="1"/>
</dbReference>
<evidence type="ECO:0000256" key="5">
    <source>
        <dbReference type="PROSITE-ProRule" id="PRU00277"/>
    </source>
</evidence>
<dbReference type="Gene3D" id="3.10.50.40">
    <property type="match status" value="1"/>
</dbReference>
<organism evidence="9">
    <name type="scientific">Phaeomonas parva</name>
    <dbReference type="NCBI Taxonomy" id="124430"/>
    <lineage>
        <taxon>Eukaryota</taxon>
        <taxon>Sar</taxon>
        <taxon>Stramenopiles</taxon>
        <taxon>Ochrophyta</taxon>
        <taxon>Pinguiophyceae</taxon>
        <taxon>Pinguiochrysidales</taxon>
        <taxon>Pinguiochrysidaceae</taxon>
        <taxon>Phaeomonas</taxon>
    </lineage>
</organism>
<reference evidence="9" key="1">
    <citation type="submission" date="2021-01" db="EMBL/GenBank/DDBJ databases">
        <authorList>
            <person name="Corre E."/>
            <person name="Pelletier E."/>
            <person name="Niang G."/>
            <person name="Scheremetjew M."/>
            <person name="Finn R."/>
            <person name="Kale V."/>
            <person name="Holt S."/>
            <person name="Cochrane G."/>
            <person name="Meng A."/>
            <person name="Brown T."/>
            <person name="Cohen L."/>
        </authorList>
    </citation>
    <scope>NUCLEOTIDE SEQUENCE</scope>
    <source>
        <strain evidence="9">CCMP2877</strain>
    </source>
</reference>
<evidence type="ECO:0000259" key="7">
    <source>
        <dbReference type="PROSITE" id="PS50059"/>
    </source>
</evidence>
<comment type="catalytic activity">
    <reaction evidence="1 5">
        <text>[protein]-peptidylproline (omega=180) = [protein]-peptidylproline (omega=0)</text>
        <dbReference type="Rhea" id="RHEA:16237"/>
        <dbReference type="Rhea" id="RHEA-COMP:10747"/>
        <dbReference type="Rhea" id="RHEA-COMP:10748"/>
        <dbReference type="ChEBI" id="CHEBI:83833"/>
        <dbReference type="ChEBI" id="CHEBI:83834"/>
        <dbReference type="EC" id="5.2.1.8"/>
    </reaction>
</comment>
<gene>
    <name evidence="8" type="ORF">PPAR1163_LOCUS8460</name>
    <name evidence="9" type="ORF">PPAR1163_LOCUS8461</name>
</gene>
<dbReference type="SUPFAM" id="SSF54534">
    <property type="entry name" value="FKBP-like"/>
    <property type="match status" value="1"/>
</dbReference>
<evidence type="ECO:0000313" key="9">
    <source>
        <dbReference type="EMBL" id="CAD9250100.1"/>
    </source>
</evidence>
<keyword evidence="3 5" id="KW-0697">Rotamase</keyword>
<evidence type="ECO:0000313" key="8">
    <source>
        <dbReference type="EMBL" id="CAD9250099.1"/>
    </source>
</evidence>
<keyword evidence="6" id="KW-0732">Signal</keyword>
<evidence type="ECO:0000256" key="6">
    <source>
        <dbReference type="SAM" id="SignalP"/>
    </source>
</evidence>
<accession>A0A6U4EQX5</accession>
<protein>
    <recommendedName>
        <fullName evidence="2 5">peptidylprolyl isomerase</fullName>
        <ecNumber evidence="2 5">5.2.1.8</ecNumber>
    </recommendedName>
</protein>
<dbReference type="Pfam" id="PF00254">
    <property type="entry name" value="FKBP_C"/>
    <property type="match status" value="1"/>
</dbReference>
<dbReference type="PANTHER" id="PTHR43811:SF26">
    <property type="entry name" value="PEPTIDYL-PROLYL CIS-TRANS ISOMERASE FKBP16-1, CHLOROPLASTIC"/>
    <property type="match status" value="1"/>
</dbReference>
<name>A0A6U4EQX5_9STRA</name>
<dbReference type="InterPro" id="IPR001179">
    <property type="entry name" value="PPIase_FKBP_dom"/>
</dbReference>
<evidence type="ECO:0000256" key="3">
    <source>
        <dbReference type="ARBA" id="ARBA00023110"/>
    </source>
</evidence>
<keyword evidence="4 5" id="KW-0413">Isomerase</keyword>
<evidence type="ECO:0000256" key="4">
    <source>
        <dbReference type="ARBA" id="ARBA00023235"/>
    </source>
</evidence>